<name>A0A2D4LPM0_9SAUR</name>
<dbReference type="EMBL" id="IACM01040014">
    <property type="protein sequence ID" value="LAB23015.1"/>
    <property type="molecule type" value="Transcribed_RNA"/>
</dbReference>
<organism evidence="1">
    <name type="scientific">Micrurus spixii</name>
    <name type="common">Amazon coral snake</name>
    <dbReference type="NCBI Taxonomy" id="129469"/>
    <lineage>
        <taxon>Eukaryota</taxon>
        <taxon>Metazoa</taxon>
        <taxon>Chordata</taxon>
        <taxon>Craniata</taxon>
        <taxon>Vertebrata</taxon>
        <taxon>Euteleostomi</taxon>
        <taxon>Lepidosauria</taxon>
        <taxon>Squamata</taxon>
        <taxon>Bifurcata</taxon>
        <taxon>Unidentata</taxon>
        <taxon>Episquamata</taxon>
        <taxon>Toxicofera</taxon>
        <taxon>Serpentes</taxon>
        <taxon>Colubroidea</taxon>
        <taxon>Elapidae</taxon>
        <taxon>Elapinae</taxon>
        <taxon>Micrurus</taxon>
    </lineage>
</organism>
<dbReference type="EMBL" id="IACM01040013">
    <property type="protein sequence ID" value="LAB23012.1"/>
    <property type="molecule type" value="Transcribed_RNA"/>
</dbReference>
<protein>
    <submittedName>
        <fullName evidence="1">Uncharacterized protein</fullName>
    </submittedName>
</protein>
<dbReference type="AlphaFoldDB" id="A0A2D4LPM0"/>
<reference evidence="1" key="1">
    <citation type="submission" date="2017-07" db="EMBL/GenBank/DDBJ databases">
        <authorList>
            <person name="Mikheyev A."/>
            <person name="Grau M."/>
        </authorList>
    </citation>
    <scope>NUCLEOTIDE SEQUENCE</scope>
    <source>
        <tissue evidence="1">Venom_gland</tissue>
    </source>
</reference>
<evidence type="ECO:0000313" key="1">
    <source>
        <dbReference type="EMBL" id="LAB23015.1"/>
    </source>
</evidence>
<accession>A0A2D4LPM0</accession>
<reference evidence="1" key="2">
    <citation type="submission" date="2017-11" db="EMBL/GenBank/DDBJ databases">
        <title>Coralsnake Venomics: Analyses of Venom Gland Transcriptomes and Proteomes of Six Brazilian Taxa.</title>
        <authorList>
            <person name="Aird S.D."/>
            <person name="Jorge da Silva N."/>
            <person name="Qiu L."/>
            <person name="Villar-Briones A."/>
            <person name="Aparecida-Saddi V."/>
            <person name="Campos-Telles M.P."/>
            <person name="Grau M."/>
            <person name="Mikheyev A.S."/>
        </authorList>
    </citation>
    <scope>NUCLEOTIDE SEQUENCE</scope>
    <source>
        <tissue evidence="1">Venom_gland</tissue>
    </source>
</reference>
<sequence length="126" mass="14315">MYIKHVALQVAGEEIKIFTDRIYTISCGVKTFVCSQWKARLTPPHTLLISMCFFLHGDSGDFIAKDFKDQWSELHAMFRQEGDAAILLGMLLVQAPQVCEFLDHFGIEQVVARRRVSAKNIGLQDL</sequence>
<proteinExistence type="predicted"/>